<accession>Q1YS14</accession>
<dbReference type="AlphaFoldDB" id="Q1YS14"/>
<evidence type="ECO:0000313" key="9">
    <source>
        <dbReference type="EMBL" id="EAS46881.1"/>
    </source>
</evidence>
<feature type="signal peptide" evidence="7">
    <location>
        <begin position="1"/>
        <end position="20"/>
    </location>
</feature>
<evidence type="ECO:0000313" key="10">
    <source>
        <dbReference type="Proteomes" id="UP000005555"/>
    </source>
</evidence>
<dbReference type="HOGENOM" id="CLU_082349_2_0_6"/>
<evidence type="ECO:0000256" key="5">
    <source>
        <dbReference type="ARBA" id="ARBA00023004"/>
    </source>
</evidence>
<evidence type="ECO:0000259" key="8">
    <source>
        <dbReference type="PROSITE" id="PS51007"/>
    </source>
</evidence>
<reference evidence="9 10" key="1">
    <citation type="submission" date="2006-03" db="EMBL/GenBank/DDBJ databases">
        <authorList>
            <person name="Giovannoni S.J."/>
            <person name="Cho J.-C."/>
            <person name="Ferriera S."/>
            <person name="Johnson J."/>
            <person name="Kravitz S."/>
            <person name="Halpern A."/>
            <person name="Remington K."/>
            <person name="Beeson K."/>
            <person name="Tran B."/>
            <person name="Rogers Y.-H."/>
            <person name="Friedman R."/>
            <person name="Venter J.C."/>
        </authorList>
    </citation>
    <scope>NUCLEOTIDE SEQUENCE [LARGE SCALE GENOMIC DNA]</scope>
    <source>
        <strain evidence="9 10">HTCC2207</strain>
    </source>
</reference>
<dbReference type="InterPro" id="IPR002323">
    <property type="entry name" value="Cyt_CIE"/>
</dbReference>
<dbReference type="Pfam" id="PF13442">
    <property type="entry name" value="Cytochrome_CBB3"/>
    <property type="match status" value="1"/>
</dbReference>
<dbReference type="PROSITE" id="PS51007">
    <property type="entry name" value="CYTC"/>
    <property type="match status" value="1"/>
</dbReference>
<dbReference type="Proteomes" id="UP000005555">
    <property type="component" value="Unassembled WGS sequence"/>
</dbReference>
<keyword evidence="5 6" id="KW-0408">Iron</keyword>
<dbReference type="InterPro" id="IPR036909">
    <property type="entry name" value="Cyt_c-like_dom_sf"/>
</dbReference>
<dbReference type="EMBL" id="AAPI01000004">
    <property type="protein sequence ID" value="EAS46881.1"/>
    <property type="molecule type" value="Genomic_DNA"/>
</dbReference>
<dbReference type="PANTHER" id="PTHR40942">
    <property type="match status" value="1"/>
</dbReference>
<dbReference type="eggNOG" id="COG3245">
    <property type="taxonomic scope" value="Bacteria"/>
</dbReference>
<keyword evidence="1" id="KW-0813">Transport</keyword>
<dbReference type="GO" id="GO:0020037">
    <property type="term" value="F:heme binding"/>
    <property type="evidence" value="ECO:0007669"/>
    <property type="project" value="InterPro"/>
</dbReference>
<evidence type="ECO:0000256" key="2">
    <source>
        <dbReference type="ARBA" id="ARBA00022617"/>
    </source>
</evidence>
<proteinExistence type="predicted"/>
<dbReference type="GO" id="GO:0005506">
    <property type="term" value="F:iron ion binding"/>
    <property type="evidence" value="ECO:0007669"/>
    <property type="project" value="InterPro"/>
</dbReference>
<evidence type="ECO:0000256" key="7">
    <source>
        <dbReference type="SAM" id="SignalP"/>
    </source>
</evidence>
<evidence type="ECO:0000256" key="6">
    <source>
        <dbReference type="PROSITE-ProRule" id="PRU00433"/>
    </source>
</evidence>
<dbReference type="GO" id="GO:0009055">
    <property type="term" value="F:electron transfer activity"/>
    <property type="evidence" value="ECO:0007669"/>
    <property type="project" value="InterPro"/>
</dbReference>
<name>Q1YS14_9GAMM</name>
<keyword evidence="7" id="KW-0732">Signal</keyword>
<keyword evidence="4" id="KW-0249">Electron transport</keyword>
<sequence>MNTIMSSRLKNLVLITIASAVLWGCGAGDKTVSLTANQEQQVASRIAPAGHVSMAGQVAAVVSGAVASARTGGDIYAVNCIACHSSGVAGAPVMGDVAAWSARLEQGLETVYTNAINGIRGMPMRGTCMDCSDDEVKAAVDHILDGSK</sequence>
<comment type="caution">
    <text evidence="9">The sequence shown here is derived from an EMBL/GenBank/DDBJ whole genome shotgun (WGS) entry which is preliminary data.</text>
</comment>
<dbReference type="Gene3D" id="1.10.760.10">
    <property type="entry name" value="Cytochrome c-like domain"/>
    <property type="match status" value="1"/>
</dbReference>
<evidence type="ECO:0000256" key="3">
    <source>
        <dbReference type="ARBA" id="ARBA00022723"/>
    </source>
</evidence>
<dbReference type="STRING" id="314287.GB2207_04612"/>
<gene>
    <name evidence="9" type="ORF">GB2207_04612</name>
</gene>
<keyword evidence="3 6" id="KW-0479">Metal-binding</keyword>
<dbReference type="PRINTS" id="PR00607">
    <property type="entry name" value="CYTCHROMECIE"/>
</dbReference>
<dbReference type="PANTHER" id="PTHR40942:SF4">
    <property type="entry name" value="CYTOCHROME C5"/>
    <property type="match status" value="1"/>
</dbReference>
<feature type="domain" description="Cytochrome c" evidence="8">
    <location>
        <begin position="67"/>
        <end position="147"/>
    </location>
</feature>
<evidence type="ECO:0000256" key="1">
    <source>
        <dbReference type="ARBA" id="ARBA00022448"/>
    </source>
</evidence>
<evidence type="ECO:0000256" key="4">
    <source>
        <dbReference type="ARBA" id="ARBA00022982"/>
    </source>
</evidence>
<feature type="chain" id="PRO_5004197758" evidence="7">
    <location>
        <begin position="21"/>
        <end position="148"/>
    </location>
</feature>
<keyword evidence="10" id="KW-1185">Reference proteome</keyword>
<organism evidence="9 10">
    <name type="scientific">gamma proteobacterium HTCC2207</name>
    <dbReference type="NCBI Taxonomy" id="314287"/>
    <lineage>
        <taxon>Bacteria</taxon>
        <taxon>Pseudomonadati</taxon>
        <taxon>Pseudomonadota</taxon>
        <taxon>Gammaproteobacteria</taxon>
        <taxon>Cellvibrionales</taxon>
        <taxon>Porticoccaceae</taxon>
        <taxon>SAR92 clade</taxon>
    </lineage>
</organism>
<dbReference type="SUPFAM" id="SSF46626">
    <property type="entry name" value="Cytochrome c"/>
    <property type="match status" value="1"/>
</dbReference>
<dbReference type="InterPro" id="IPR009056">
    <property type="entry name" value="Cyt_c-like_dom"/>
</dbReference>
<keyword evidence="2 6" id="KW-0349">Heme</keyword>
<protein>
    <submittedName>
        <fullName evidence="9">Putative cytochrome c5</fullName>
    </submittedName>
</protein>